<feature type="non-terminal residue" evidence="1">
    <location>
        <position position="1"/>
    </location>
</feature>
<gene>
    <name evidence="1" type="ORF">LCGC14_2965680</name>
</gene>
<protein>
    <submittedName>
        <fullName evidence="1">Uncharacterized protein</fullName>
    </submittedName>
</protein>
<comment type="caution">
    <text evidence="1">The sequence shown here is derived from an EMBL/GenBank/DDBJ whole genome shotgun (WGS) entry which is preliminary data.</text>
</comment>
<dbReference type="EMBL" id="LAZR01060150">
    <property type="protein sequence ID" value="KKK66280.1"/>
    <property type="molecule type" value="Genomic_DNA"/>
</dbReference>
<name>A0A0F8XYB6_9ZZZZ</name>
<proteinExistence type="predicted"/>
<organism evidence="1">
    <name type="scientific">marine sediment metagenome</name>
    <dbReference type="NCBI Taxonomy" id="412755"/>
    <lineage>
        <taxon>unclassified sequences</taxon>
        <taxon>metagenomes</taxon>
        <taxon>ecological metagenomes</taxon>
    </lineage>
</organism>
<evidence type="ECO:0000313" key="1">
    <source>
        <dbReference type="EMBL" id="KKK66280.1"/>
    </source>
</evidence>
<accession>A0A0F8XYB6</accession>
<sequence>IRFDKVYSEKNFERDCWYVQELVRKKLLNPEQIDLVVYFWVGQLKPVDRNIKKVAKETAKYITFLKKVEKRDAKQIDKQ</sequence>
<dbReference type="AlphaFoldDB" id="A0A0F8XYB6"/>
<reference evidence="1" key="1">
    <citation type="journal article" date="2015" name="Nature">
        <title>Complex archaea that bridge the gap between prokaryotes and eukaryotes.</title>
        <authorList>
            <person name="Spang A."/>
            <person name="Saw J.H."/>
            <person name="Jorgensen S.L."/>
            <person name="Zaremba-Niedzwiedzka K."/>
            <person name="Martijn J."/>
            <person name="Lind A.E."/>
            <person name="van Eijk R."/>
            <person name="Schleper C."/>
            <person name="Guy L."/>
            <person name="Ettema T.J."/>
        </authorList>
    </citation>
    <scope>NUCLEOTIDE SEQUENCE</scope>
</reference>